<sequence>MNRLLVGLLGLAFLLPAALSRAQSAAPRDLSPRLETFGVGLGLNVTQTPFASPPAQVGIYVLRTRDTSPYDEVGFRLSLFARWQLGASRYFVQPELALTSSRGHGYFIEYYKPGDAYPNQEPFGHPLRRLDLVGLGGVRTSQRTYLMLGPGVAYNRRDRAVPVDPTRPVTELFNRLSRSVESWQLLGQVGVGYQAGRVDLQVRYEQNLTPFTKTLQYQGNSYGYRQALRQGLFSVAYQLHRPPASE</sequence>
<evidence type="ECO:0008006" key="4">
    <source>
        <dbReference type="Google" id="ProtNLM"/>
    </source>
</evidence>
<protein>
    <recommendedName>
        <fullName evidence="4">PorT family protein</fullName>
    </recommendedName>
</protein>
<keyword evidence="3" id="KW-1185">Reference proteome</keyword>
<name>A0ABS0IGX3_9BACT</name>
<proteinExistence type="predicted"/>
<evidence type="ECO:0000313" key="3">
    <source>
        <dbReference type="Proteomes" id="UP000597617"/>
    </source>
</evidence>
<dbReference type="RefSeq" id="WP_196281962.1">
    <property type="nucleotide sequence ID" value="NZ_JADQDQ010000003.1"/>
</dbReference>
<evidence type="ECO:0000313" key="2">
    <source>
        <dbReference type="EMBL" id="MBF9237600.1"/>
    </source>
</evidence>
<feature type="chain" id="PRO_5045715948" description="PorT family protein" evidence="1">
    <location>
        <begin position="23"/>
        <end position="246"/>
    </location>
</feature>
<accession>A0ABS0IGX3</accession>
<dbReference type="EMBL" id="JADQDQ010000003">
    <property type="protein sequence ID" value="MBF9237600.1"/>
    <property type="molecule type" value="Genomic_DNA"/>
</dbReference>
<comment type="caution">
    <text evidence="2">The sequence shown here is derived from an EMBL/GenBank/DDBJ whole genome shotgun (WGS) entry which is preliminary data.</text>
</comment>
<reference evidence="2 3" key="1">
    <citation type="submission" date="2020-11" db="EMBL/GenBank/DDBJ databases">
        <authorList>
            <person name="Kim M.K."/>
        </authorList>
    </citation>
    <scope>NUCLEOTIDE SEQUENCE [LARGE SCALE GENOMIC DNA]</scope>
    <source>
        <strain evidence="2 3">BT683</strain>
    </source>
</reference>
<keyword evidence="1" id="KW-0732">Signal</keyword>
<evidence type="ECO:0000256" key="1">
    <source>
        <dbReference type="SAM" id="SignalP"/>
    </source>
</evidence>
<feature type="signal peptide" evidence="1">
    <location>
        <begin position="1"/>
        <end position="22"/>
    </location>
</feature>
<gene>
    <name evidence="2" type="ORF">I2I05_09355</name>
</gene>
<organism evidence="2 3">
    <name type="scientific">Hymenobacter jeongseonensis</name>
    <dbReference type="NCBI Taxonomy" id="2791027"/>
    <lineage>
        <taxon>Bacteria</taxon>
        <taxon>Pseudomonadati</taxon>
        <taxon>Bacteroidota</taxon>
        <taxon>Cytophagia</taxon>
        <taxon>Cytophagales</taxon>
        <taxon>Hymenobacteraceae</taxon>
        <taxon>Hymenobacter</taxon>
    </lineage>
</organism>
<dbReference type="Proteomes" id="UP000597617">
    <property type="component" value="Unassembled WGS sequence"/>
</dbReference>